<dbReference type="PANTHER" id="PTHR30537:SF5">
    <property type="entry name" value="HTH-TYPE TRANSCRIPTIONAL ACTIVATOR TTDR-RELATED"/>
    <property type="match status" value="1"/>
</dbReference>
<dbReference type="Pfam" id="PF03466">
    <property type="entry name" value="LysR_substrate"/>
    <property type="match status" value="1"/>
</dbReference>
<dbReference type="PANTHER" id="PTHR30537">
    <property type="entry name" value="HTH-TYPE TRANSCRIPTIONAL REGULATOR"/>
    <property type="match status" value="1"/>
</dbReference>
<accession>A0A4R1XCL4</accession>
<dbReference type="AlphaFoldDB" id="A0A4R1XCL4"/>
<dbReference type="EMBL" id="SLVJ01000028">
    <property type="protein sequence ID" value="TCM61424.1"/>
    <property type="molecule type" value="Genomic_DNA"/>
</dbReference>
<comment type="caution">
    <text evidence="3">The sequence shown here is derived from an EMBL/GenBank/DDBJ whole genome shotgun (WGS) entry which is preliminary data.</text>
</comment>
<evidence type="ECO:0000259" key="2">
    <source>
        <dbReference type="Pfam" id="PF03466"/>
    </source>
</evidence>
<evidence type="ECO:0000313" key="4">
    <source>
        <dbReference type="Proteomes" id="UP000294963"/>
    </source>
</evidence>
<protein>
    <submittedName>
        <fullName evidence="3">LysR substrate binding domain-containing protein</fullName>
    </submittedName>
</protein>
<evidence type="ECO:0000313" key="3">
    <source>
        <dbReference type="EMBL" id="TCM61424.1"/>
    </source>
</evidence>
<dbReference type="GO" id="GO:0003700">
    <property type="term" value="F:DNA-binding transcription factor activity"/>
    <property type="evidence" value="ECO:0007669"/>
    <property type="project" value="TreeGrafter"/>
</dbReference>
<organism evidence="3 4">
    <name type="scientific">Acinetobacter calcoaceticus</name>
    <dbReference type="NCBI Taxonomy" id="471"/>
    <lineage>
        <taxon>Bacteria</taxon>
        <taxon>Pseudomonadati</taxon>
        <taxon>Pseudomonadota</taxon>
        <taxon>Gammaproteobacteria</taxon>
        <taxon>Moraxellales</taxon>
        <taxon>Moraxellaceae</taxon>
        <taxon>Acinetobacter</taxon>
        <taxon>Acinetobacter calcoaceticus/baumannii complex</taxon>
    </lineage>
</organism>
<dbReference type="Proteomes" id="UP000294963">
    <property type="component" value="Unassembled WGS sequence"/>
</dbReference>
<dbReference type="InterPro" id="IPR005119">
    <property type="entry name" value="LysR_subst-bd"/>
</dbReference>
<evidence type="ECO:0000256" key="1">
    <source>
        <dbReference type="ARBA" id="ARBA00009437"/>
    </source>
</evidence>
<reference evidence="3 4" key="1">
    <citation type="submission" date="2019-03" db="EMBL/GenBank/DDBJ databases">
        <title>Genomic analyses of the natural microbiome of Caenorhabditis elegans.</title>
        <authorList>
            <person name="Samuel B."/>
        </authorList>
    </citation>
    <scope>NUCLEOTIDE SEQUENCE [LARGE SCALE GENOMIC DNA]</scope>
    <source>
        <strain evidence="3 4">JUb89</strain>
    </source>
</reference>
<dbReference type="GO" id="GO:0006351">
    <property type="term" value="P:DNA-templated transcription"/>
    <property type="evidence" value="ECO:0007669"/>
    <property type="project" value="TreeGrafter"/>
</dbReference>
<proteinExistence type="inferred from homology"/>
<name>A0A4R1XCL4_ACICA</name>
<keyword evidence="4" id="KW-1185">Reference proteome</keyword>
<dbReference type="InterPro" id="IPR058163">
    <property type="entry name" value="LysR-type_TF_proteobact-type"/>
</dbReference>
<dbReference type="SUPFAM" id="SSF53850">
    <property type="entry name" value="Periplasmic binding protein-like II"/>
    <property type="match status" value="1"/>
</dbReference>
<dbReference type="Gene3D" id="3.40.190.10">
    <property type="entry name" value="Periplasmic binding protein-like II"/>
    <property type="match status" value="2"/>
</dbReference>
<sequence length="121" mass="13829">MVYQAKQGSNQWFIQQQQTWQQIHPQVIIRSNHADSLRSAALNGQGLVLFPDWLIGEDLKAGRLTELFAQQPCSISKQPLYIAAIYPQTQAMPLKVRTVLDFFLTQFGQLEGACYWKYPTA</sequence>
<feature type="domain" description="LysR substrate-binding" evidence="2">
    <location>
        <begin position="8"/>
        <end position="107"/>
    </location>
</feature>
<comment type="similarity">
    <text evidence="1">Belongs to the LysR transcriptional regulatory family.</text>
</comment>
<gene>
    <name evidence="3" type="ORF">EC844_12822</name>
</gene>
<dbReference type="GO" id="GO:0043565">
    <property type="term" value="F:sequence-specific DNA binding"/>
    <property type="evidence" value="ECO:0007669"/>
    <property type="project" value="TreeGrafter"/>
</dbReference>